<proteinExistence type="inferred from homology"/>
<accession>A0A8C3PHU6</accession>
<evidence type="ECO:0000313" key="18">
    <source>
        <dbReference type="Proteomes" id="UP000694419"/>
    </source>
</evidence>
<evidence type="ECO:0000256" key="14">
    <source>
        <dbReference type="PROSITE-ProRule" id="PRU10141"/>
    </source>
</evidence>
<dbReference type="AlphaFoldDB" id="A0A8C3PHU6"/>
<dbReference type="InterPro" id="IPR046873">
    <property type="entry name" value="HisK-N-like"/>
</dbReference>
<evidence type="ECO:0000256" key="9">
    <source>
        <dbReference type="ARBA" id="ARBA00022840"/>
    </source>
</evidence>
<keyword evidence="5" id="KW-0808">Transferase</keyword>
<evidence type="ECO:0000256" key="7">
    <source>
        <dbReference type="ARBA" id="ARBA00022741"/>
    </source>
</evidence>
<keyword evidence="7 14" id="KW-0547">Nucleotide-binding</keyword>
<dbReference type="Pfam" id="PF19039">
    <property type="entry name" value="ASK_PH"/>
    <property type="match status" value="1"/>
</dbReference>
<evidence type="ECO:0000256" key="3">
    <source>
        <dbReference type="ARBA" id="ARBA00012406"/>
    </source>
</evidence>
<sequence length="1278" mass="140450">MEVPGTPPVAGSCWQDPLAVAGTSGRPVCGNRGGGSQRRALSVVLVLGGEPAASPALGSLRDACRDLRARLHPLPFDTLALGDTATLHRFYNADVAVVELSDSVCQPSLFYHLGVRESFNMSHNILLCCQTDLPPLQALQEDICQKNLDLCSSYTFIPYMVTPHNKVVCCNAGAVKCLTELFQPNFETETSFTPLAARLVQLLEGIPTDSCGYFRETIRRDIRRAREMFRGEQLSQELTRIQQRLDSVELLSLDIVVNLLLSYRDVQDYDAIISLVETLQALPTCAVAEQPNVRFHYAFALSRRNRDGDREKALWVLLPVVESEEGAAPDLLCLCGRVYKDMFIDSGFTDAETRDRAFYWYSKAFEVEPSLHAGINAAVLLMAAGHRLETSLQLQQIGVKLSCLQGRKGSLEELHYYWDVGFCLGVGILANDLSKVIQASEKLYKLNAPGWYLVSVMETFLLYKHFQRSPQVPSARQELADFWLGFLLQACQPFVATPPGPLQPQPSGVSGEHVPSPLAHRTEDAPRVPAAPPTCPTADGAGMGGWGSSPSSICKRDERGCFLYVVHEEEDFQLYFPSQQHWHWVARAATPRLCPQYSYEYSEAGERVVLGRGTFGVVYAGRCLNNQVRIAIKEIPERDSRFSQPLHEEIALHKRLQHRNIVQYLGSVSQDGFIKIFMEEVPGGSLSSLLRSKWGPLKDNEPTIVFYTRQILDGLSYLHDNHIVHRDIKGDNVLINTYSGVLKISDFGTSKRLAGISPSAETFTGTLQYMAPEIIDQGPWGYGKPADIWSLGCTIIEMATGNPPFYELGSPQAAMFKVGMFKMHPEVPESMSDKAKRFILRCFQADPGERATATALLQDPFLTHARRARSPPTPLPHTRWLCPLLNARGWGWGGGDTIPTLPTNPPSSSPSQGSGGSNRSPRSSSPEESGDRFLLRKDSKRRATLHRVLTTEAPTIIAALEESQGTAGARLGWEHLAQLLGCLRSYIQCPSQQRLCQDLLALQSRLRAEGLSLPHLQAPLFAFQAAVRRVLRQHHIKPHWMFALDDTISRAVQAALTVLARGGWHSGGWWSPWHGPGHHSHGEARGHLAPRAGGLWGLDPAGCEQGKPPPPALSPPLNTHHHLPQLLAHGFTLQDLLGCATRDDLFYVGIRYPQPMLPLLGWPGEGEKCGGDITGKERGTTPTAWSPLSNIRVPCRRGPACRLWATILEHRRPLAQGGDTPLGGPSCCGAGRTVTEGTAPPAGEARRGVSSPTPEGEVGGHPAIKSHQLCPPVSLHCC</sequence>
<dbReference type="Gene3D" id="1.10.510.10">
    <property type="entry name" value="Transferase(Phosphotransferase) domain 1"/>
    <property type="match status" value="1"/>
</dbReference>
<evidence type="ECO:0000313" key="17">
    <source>
        <dbReference type="Ensembl" id="ENSCPGP00000002903.1"/>
    </source>
</evidence>
<dbReference type="FunFam" id="3.30.200.20:FF:000067">
    <property type="entry name" value="Mitogen-activated protein kinase kinase kinase 5"/>
    <property type="match status" value="1"/>
</dbReference>
<dbReference type="Gene3D" id="3.30.200.20">
    <property type="entry name" value="Phosphorylase Kinase, domain 1"/>
    <property type="match status" value="1"/>
</dbReference>
<dbReference type="Proteomes" id="UP000694419">
    <property type="component" value="Unplaced"/>
</dbReference>
<feature type="region of interest" description="Disordered" evidence="15">
    <location>
        <begin position="895"/>
        <end position="936"/>
    </location>
</feature>
<keyword evidence="8" id="KW-0418">Kinase</keyword>
<dbReference type="PANTHER" id="PTHR11584:SF391">
    <property type="entry name" value="MITOGEN-ACTIVATED PROTEIN KINASE KINASE KINASE 6"/>
    <property type="match status" value="1"/>
</dbReference>
<dbReference type="GO" id="GO:0004709">
    <property type="term" value="F:MAP kinase kinase kinase activity"/>
    <property type="evidence" value="ECO:0007669"/>
    <property type="project" value="UniProtKB-EC"/>
</dbReference>
<dbReference type="PROSITE" id="PS00107">
    <property type="entry name" value="PROTEIN_KINASE_ATP"/>
    <property type="match status" value="1"/>
</dbReference>
<comment type="similarity">
    <text evidence="2">Belongs to the protein kinase superfamily. STE Ser/Thr protein kinase family. MAP kinase kinase kinase subfamily.</text>
</comment>
<evidence type="ECO:0000256" key="13">
    <source>
        <dbReference type="ARBA" id="ARBA00048329"/>
    </source>
</evidence>
<dbReference type="Pfam" id="PF20302">
    <property type="entry name" value="HisK-N-like"/>
    <property type="match status" value="1"/>
</dbReference>
<dbReference type="CDD" id="cd06624">
    <property type="entry name" value="STKc_ASK"/>
    <property type="match status" value="1"/>
</dbReference>
<keyword evidence="9 14" id="KW-0067">ATP-binding</keyword>
<keyword evidence="6" id="KW-0479">Metal-binding</keyword>
<dbReference type="InterPro" id="IPR008271">
    <property type="entry name" value="Ser/Thr_kinase_AS"/>
</dbReference>
<dbReference type="Ensembl" id="ENSCPGT00000003202.1">
    <property type="protein sequence ID" value="ENSCPGP00000002903.1"/>
    <property type="gene ID" value="ENSCPGG00000002042.1"/>
</dbReference>
<dbReference type="Pfam" id="PF00069">
    <property type="entry name" value="Pkinase"/>
    <property type="match status" value="1"/>
</dbReference>
<keyword evidence="18" id="KW-1185">Reference proteome</keyword>
<evidence type="ECO:0000256" key="2">
    <source>
        <dbReference type="ARBA" id="ARBA00006529"/>
    </source>
</evidence>
<feature type="region of interest" description="Disordered" evidence="15">
    <location>
        <begin position="1230"/>
        <end position="1265"/>
    </location>
</feature>
<evidence type="ECO:0000256" key="5">
    <source>
        <dbReference type="ARBA" id="ARBA00022679"/>
    </source>
</evidence>
<dbReference type="GO" id="GO:0046872">
    <property type="term" value="F:metal ion binding"/>
    <property type="evidence" value="ECO:0007669"/>
    <property type="project" value="UniProtKB-KW"/>
</dbReference>
<evidence type="ECO:0000256" key="15">
    <source>
        <dbReference type="SAM" id="MobiDB-lite"/>
    </source>
</evidence>
<organism evidence="17 18">
    <name type="scientific">Calidris pygmaea</name>
    <name type="common">Spoon-billed sandpiper</name>
    <dbReference type="NCBI Taxonomy" id="425635"/>
    <lineage>
        <taxon>Eukaryota</taxon>
        <taxon>Metazoa</taxon>
        <taxon>Chordata</taxon>
        <taxon>Craniata</taxon>
        <taxon>Vertebrata</taxon>
        <taxon>Euteleostomi</taxon>
        <taxon>Archelosauria</taxon>
        <taxon>Archosauria</taxon>
        <taxon>Dinosauria</taxon>
        <taxon>Saurischia</taxon>
        <taxon>Theropoda</taxon>
        <taxon>Coelurosauria</taxon>
        <taxon>Aves</taxon>
        <taxon>Neognathae</taxon>
        <taxon>Neoaves</taxon>
        <taxon>Charadriiformes</taxon>
        <taxon>Scolopacidae</taxon>
        <taxon>Calidris</taxon>
    </lineage>
</organism>
<keyword evidence="4" id="KW-0723">Serine/threonine-protein kinase</keyword>
<dbReference type="InterPro" id="IPR017441">
    <property type="entry name" value="Protein_kinase_ATP_BS"/>
</dbReference>
<dbReference type="InterPro" id="IPR000719">
    <property type="entry name" value="Prot_kinase_dom"/>
</dbReference>
<reference evidence="17" key="1">
    <citation type="submission" date="2025-08" db="UniProtKB">
        <authorList>
            <consortium name="Ensembl"/>
        </authorList>
    </citation>
    <scope>IDENTIFICATION</scope>
</reference>
<feature type="domain" description="Protein kinase" evidence="16">
    <location>
        <begin position="604"/>
        <end position="862"/>
    </location>
</feature>
<evidence type="ECO:0000256" key="1">
    <source>
        <dbReference type="ARBA" id="ARBA00001946"/>
    </source>
</evidence>
<evidence type="ECO:0000256" key="12">
    <source>
        <dbReference type="ARBA" id="ARBA00047559"/>
    </source>
</evidence>
<keyword evidence="10" id="KW-0460">Magnesium</keyword>
<evidence type="ECO:0000259" key="16">
    <source>
        <dbReference type="PROSITE" id="PS50011"/>
    </source>
</evidence>
<name>A0A8C3PHU6_9CHAR</name>
<dbReference type="GO" id="GO:0005524">
    <property type="term" value="F:ATP binding"/>
    <property type="evidence" value="ECO:0007669"/>
    <property type="project" value="UniProtKB-UniRule"/>
</dbReference>
<dbReference type="InterPro" id="IPR046872">
    <property type="entry name" value="DRHyd-ASK"/>
</dbReference>
<keyword evidence="11" id="KW-0175">Coiled coil</keyword>
<dbReference type="FunFam" id="1.10.510.10:FF:000054">
    <property type="entry name" value="Mitogen-activated protein kinase kinase kinase 5"/>
    <property type="match status" value="1"/>
</dbReference>
<dbReference type="PANTHER" id="PTHR11584">
    <property type="entry name" value="SERINE/THREONINE PROTEIN KINASE"/>
    <property type="match status" value="1"/>
</dbReference>
<evidence type="ECO:0000256" key="10">
    <source>
        <dbReference type="ARBA" id="ARBA00022842"/>
    </source>
</evidence>
<dbReference type="InterPro" id="IPR043969">
    <property type="entry name" value="MAP3K_PH"/>
</dbReference>
<evidence type="ECO:0000256" key="6">
    <source>
        <dbReference type="ARBA" id="ARBA00022723"/>
    </source>
</evidence>
<feature type="binding site" evidence="14">
    <location>
        <position position="633"/>
    </location>
    <ligand>
        <name>ATP</name>
        <dbReference type="ChEBI" id="CHEBI:30616"/>
    </ligand>
</feature>
<evidence type="ECO:0000256" key="4">
    <source>
        <dbReference type="ARBA" id="ARBA00022527"/>
    </source>
</evidence>
<dbReference type="SMART" id="SM00220">
    <property type="entry name" value="S_TKc"/>
    <property type="match status" value="1"/>
</dbReference>
<protein>
    <recommendedName>
        <fullName evidence="3">mitogen-activated protein kinase kinase kinase</fullName>
        <ecNumber evidence="3">2.7.11.25</ecNumber>
    </recommendedName>
</protein>
<dbReference type="PROSITE" id="PS50011">
    <property type="entry name" value="PROTEIN_KINASE_DOM"/>
    <property type="match status" value="1"/>
</dbReference>
<feature type="region of interest" description="Disordered" evidence="15">
    <location>
        <begin position="501"/>
        <end position="531"/>
    </location>
</feature>
<dbReference type="EC" id="2.7.11.25" evidence="3"/>
<dbReference type="InterPro" id="IPR025136">
    <property type="entry name" value="MAP3K_TRAF-bd"/>
</dbReference>
<dbReference type="Pfam" id="PF20309">
    <property type="entry name" value="DRHyd-ASK"/>
    <property type="match status" value="1"/>
</dbReference>
<dbReference type="PROSITE" id="PS00108">
    <property type="entry name" value="PROTEIN_KINASE_ST"/>
    <property type="match status" value="1"/>
</dbReference>
<comment type="catalytic activity">
    <reaction evidence="13">
        <text>L-seryl-[protein] + ATP = O-phospho-L-seryl-[protein] + ADP + H(+)</text>
        <dbReference type="Rhea" id="RHEA:17989"/>
        <dbReference type="Rhea" id="RHEA-COMP:9863"/>
        <dbReference type="Rhea" id="RHEA-COMP:11604"/>
        <dbReference type="ChEBI" id="CHEBI:15378"/>
        <dbReference type="ChEBI" id="CHEBI:29999"/>
        <dbReference type="ChEBI" id="CHEBI:30616"/>
        <dbReference type="ChEBI" id="CHEBI:83421"/>
        <dbReference type="ChEBI" id="CHEBI:456216"/>
        <dbReference type="EC" id="2.7.11.25"/>
    </reaction>
</comment>
<dbReference type="Pfam" id="PF13281">
    <property type="entry name" value="MAP3K_TRAF_bd"/>
    <property type="match status" value="1"/>
</dbReference>
<evidence type="ECO:0000256" key="11">
    <source>
        <dbReference type="ARBA" id="ARBA00023054"/>
    </source>
</evidence>
<feature type="compositionally biased region" description="Low complexity" evidence="15">
    <location>
        <begin position="909"/>
        <end position="927"/>
    </location>
</feature>
<comment type="catalytic activity">
    <reaction evidence="12">
        <text>L-threonyl-[protein] + ATP = O-phospho-L-threonyl-[protein] + ADP + H(+)</text>
        <dbReference type="Rhea" id="RHEA:46608"/>
        <dbReference type="Rhea" id="RHEA-COMP:11060"/>
        <dbReference type="Rhea" id="RHEA-COMP:11605"/>
        <dbReference type="ChEBI" id="CHEBI:15378"/>
        <dbReference type="ChEBI" id="CHEBI:30013"/>
        <dbReference type="ChEBI" id="CHEBI:30616"/>
        <dbReference type="ChEBI" id="CHEBI:61977"/>
        <dbReference type="ChEBI" id="CHEBI:456216"/>
        <dbReference type="EC" id="2.7.11.25"/>
    </reaction>
</comment>
<reference evidence="17" key="2">
    <citation type="submission" date="2025-09" db="UniProtKB">
        <authorList>
            <consortium name="Ensembl"/>
        </authorList>
    </citation>
    <scope>IDENTIFICATION</scope>
</reference>
<dbReference type="InterPro" id="IPR011009">
    <property type="entry name" value="Kinase-like_dom_sf"/>
</dbReference>
<dbReference type="SUPFAM" id="SSF56112">
    <property type="entry name" value="Protein kinase-like (PK-like)"/>
    <property type="match status" value="1"/>
</dbReference>
<evidence type="ECO:0000256" key="8">
    <source>
        <dbReference type="ARBA" id="ARBA00022777"/>
    </source>
</evidence>
<dbReference type="GO" id="GO:0033554">
    <property type="term" value="P:cellular response to stress"/>
    <property type="evidence" value="ECO:0007669"/>
    <property type="project" value="TreeGrafter"/>
</dbReference>
<comment type="cofactor">
    <cofactor evidence="1">
        <name>Mg(2+)</name>
        <dbReference type="ChEBI" id="CHEBI:18420"/>
    </cofactor>
</comment>